<protein>
    <recommendedName>
        <fullName evidence="1">Endonuclease/exonuclease/phosphatase domain-containing protein</fullName>
    </recommendedName>
</protein>
<dbReference type="EMBL" id="JBBPBK010000014">
    <property type="protein sequence ID" value="KAK9270354.1"/>
    <property type="molecule type" value="Genomic_DNA"/>
</dbReference>
<dbReference type="Pfam" id="PF03372">
    <property type="entry name" value="Exo_endo_phos"/>
    <property type="match status" value="1"/>
</dbReference>
<dbReference type="InterPro" id="IPR036691">
    <property type="entry name" value="Endo/exonu/phosph_ase_sf"/>
</dbReference>
<organism evidence="2 3">
    <name type="scientific">Liquidambar formosana</name>
    <name type="common">Formosan gum</name>
    <dbReference type="NCBI Taxonomy" id="63359"/>
    <lineage>
        <taxon>Eukaryota</taxon>
        <taxon>Viridiplantae</taxon>
        <taxon>Streptophyta</taxon>
        <taxon>Embryophyta</taxon>
        <taxon>Tracheophyta</taxon>
        <taxon>Spermatophyta</taxon>
        <taxon>Magnoliopsida</taxon>
        <taxon>eudicotyledons</taxon>
        <taxon>Gunneridae</taxon>
        <taxon>Pentapetalae</taxon>
        <taxon>Saxifragales</taxon>
        <taxon>Altingiaceae</taxon>
        <taxon>Liquidambar</taxon>
    </lineage>
</organism>
<evidence type="ECO:0000313" key="2">
    <source>
        <dbReference type="EMBL" id="KAK9270354.1"/>
    </source>
</evidence>
<evidence type="ECO:0000259" key="1">
    <source>
        <dbReference type="Pfam" id="PF03372"/>
    </source>
</evidence>
<dbReference type="InterPro" id="IPR005135">
    <property type="entry name" value="Endo/exonuclease/phosphatase"/>
</dbReference>
<name>A0AAP0NFG2_LIQFO</name>
<reference evidence="2 3" key="1">
    <citation type="journal article" date="2024" name="Plant J.">
        <title>Genome sequences and population genomics reveal climatic adaptation and genomic divergence between two closely related sweetgum species.</title>
        <authorList>
            <person name="Xu W.Q."/>
            <person name="Ren C.Q."/>
            <person name="Zhang X.Y."/>
            <person name="Comes H.P."/>
            <person name="Liu X.H."/>
            <person name="Li Y.G."/>
            <person name="Kettle C.J."/>
            <person name="Jalonen R."/>
            <person name="Gaisberger H."/>
            <person name="Ma Y.Z."/>
            <person name="Qiu Y.X."/>
        </authorList>
    </citation>
    <scope>NUCLEOTIDE SEQUENCE [LARGE SCALE GENOMIC DNA]</scope>
    <source>
        <strain evidence="2">Hangzhou</strain>
    </source>
</reference>
<proteinExistence type="predicted"/>
<dbReference type="SUPFAM" id="SSF56219">
    <property type="entry name" value="DNase I-like"/>
    <property type="match status" value="1"/>
</dbReference>
<gene>
    <name evidence="2" type="ORF">L1049_025933</name>
</gene>
<dbReference type="Proteomes" id="UP001415857">
    <property type="component" value="Unassembled WGS sequence"/>
</dbReference>
<sequence length="245" mass="27261">MSIVDALEPGERARGSIRLMKDNVALVVILDTVDNGSIHDVFQSRICVANTHIHANSNFPDVKLCQVADLINGLEKITQLQIPLLICGDMNSLPGSDPHNFLVTGRLNPIHRETSQTTDPLDIYQHLKLHHSMPLVSAYSSLLQSGRVEERERRKMNSQTKEPLFTNFKPAFSGTLDYIFYTEDSLKVDGLLELLDYESAGTGLPSPLWSSDHIALMAKFSFKPPFGQGLYSSLPPNPWQHAAPK</sequence>
<comment type="caution">
    <text evidence="2">The sequence shown here is derived from an EMBL/GenBank/DDBJ whole genome shotgun (WGS) entry which is preliminary data.</text>
</comment>
<evidence type="ECO:0000313" key="3">
    <source>
        <dbReference type="Proteomes" id="UP001415857"/>
    </source>
</evidence>
<accession>A0AAP0NFG2</accession>
<feature type="domain" description="Endonuclease/exonuclease/phosphatase" evidence="1">
    <location>
        <begin position="53"/>
        <end position="213"/>
    </location>
</feature>
<dbReference type="PANTHER" id="PTHR12121">
    <property type="entry name" value="CARBON CATABOLITE REPRESSOR PROTEIN 4"/>
    <property type="match status" value="1"/>
</dbReference>
<dbReference type="AlphaFoldDB" id="A0AAP0NFG2"/>
<dbReference type="PANTHER" id="PTHR12121:SF79">
    <property type="entry name" value="CARBON CATABOLITE REPRESSOR PROTEIN 4 HOMOLOG 1-LIKE ISOFORM X1"/>
    <property type="match status" value="1"/>
</dbReference>
<dbReference type="InterPro" id="IPR050410">
    <property type="entry name" value="CCR4/nocturin_mRNA_transcr"/>
</dbReference>
<dbReference type="GO" id="GO:0000175">
    <property type="term" value="F:3'-5'-RNA exonuclease activity"/>
    <property type="evidence" value="ECO:0007669"/>
    <property type="project" value="TreeGrafter"/>
</dbReference>
<dbReference type="Gene3D" id="3.60.10.10">
    <property type="entry name" value="Endonuclease/exonuclease/phosphatase"/>
    <property type="match status" value="1"/>
</dbReference>
<keyword evidence="3" id="KW-1185">Reference proteome</keyword>